<dbReference type="PANTHER" id="PTHR48478:SF1">
    <property type="entry name" value="LECTIN-LIKE"/>
    <property type="match status" value="1"/>
</dbReference>
<keyword evidence="2" id="KW-1185">Reference proteome</keyword>
<dbReference type="OrthoDB" id="533833at2759"/>
<dbReference type="GO" id="GO:0030246">
    <property type="term" value="F:carbohydrate binding"/>
    <property type="evidence" value="ECO:0007669"/>
    <property type="project" value="InterPro"/>
</dbReference>
<gene>
    <name evidence="1" type="ORF">CMV_016726</name>
</gene>
<accession>A0A8J4VRH1</accession>
<dbReference type="InterPro" id="IPR052147">
    <property type="entry name" value="PP2-like/Lectin"/>
</dbReference>
<sequence>MSKVVGLLKAYLWKRPNDRKQINEPRSSPKSSLSLWKPVLEKERTQEVPSYRLIHPIKVEVEHTSVETNPVKGILETEIQQVEQTRVETNSVKAMKTGIQKVEQNSGADSVKGKKLTTKRGTKPPLNFLAILNDANKLIDASSPDELCDKLYAGVFLEENKLKYYVDKKLNKNCFVVFARKLSISWAGSPTYWKWTKEKDTRIWDSYPPSREDIEVAELQEVCWLHIEGQIQTIDLSPGTEYEVVFVVKITGKGNMRHYSMTLEIILPSSKSLKRNESLNEKPIEEWFGIQAGEFLMSPENVGEITFKLGEYSSDWKTGLVVKCAIIRPKNY</sequence>
<organism evidence="1 2">
    <name type="scientific">Castanea mollissima</name>
    <name type="common">Chinese chestnut</name>
    <dbReference type="NCBI Taxonomy" id="60419"/>
    <lineage>
        <taxon>Eukaryota</taxon>
        <taxon>Viridiplantae</taxon>
        <taxon>Streptophyta</taxon>
        <taxon>Embryophyta</taxon>
        <taxon>Tracheophyta</taxon>
        <taxon>Spermatophyta</taxon>
        <taxon>Magnoliopsida</taxon>
        <taxon>eudicotyledons</taxon>
        <taxon>Gunneridae</taxon>
        <taxon>Pentapetalae</taxon>
        <taxon>rosids</taxon>
        <taxon>fabids</taxon>
        <taxon>Fagales</taxon>
        <taxon>Fagaceae</taxon>
        <taxon>Castanea</taxon>
    </lineage>
</organism>
<dbReference type="Proteomes" id="UP000737018">
    <property type="component" value="Unassembled WGS sequence"/>
</dbReference>
<name>A0A8J4VRH1_9ROSI</name>
<comment type="caution">
    <text evidence="1">The sequence shown here is derived from an EMBL/GenBank/DDBJ whole genome shotgun (WGS) entry which is preliminary data.</text>
</comment>
<dbReference type="PANTHER" id="PTHR48478">
    <property type="entry name" value="LECTIN-LIKE"/>
    <property type="match status" value="1"/>
</dbReference>
<reference evidence="1" key="1">
    <citation type="submission" date="2020-03" db="EMBL/GenBank/DDBJ databases">
        <title>Castanea mollissima Vanexum genome sequencing.</title>
        <authorList>
            <person name="Staton M."/>
        </authorList>
    </citation>
    <scope>NUCLEOTIDE SEQUENCE</scope>
    <source>
        <tissue evidence="1">Leaf</tissue>
    </source>
</reference>
<dbReference type="InterPro" id="IPR025886">
    <property type="entry name" value="PP2-like"/>
</dbReference>
<dbReference type="AlphaFoldDB" id="A0A8J4VRH1"/>
<protein>
    <submittedName>
        <fullName evidence="1">Uncharacterized protein</fullName>
    </submittedName>
</protein>
<proteinExistence type="predicted"/>
<evidence type="ECO:0000313" key="1">
    <source>
        <dbReference type="EMBL" id="KAF3958361.1"/>
    </source>
</evidence>
<evidence type="ECO:0000313" key="2">
    <source>
        <dbReference type="Proteomes" id="UP000737018"/>
    </source>
</evidence>
<dbReference type="EMBL" id="JRKL02002579">
    <property type="protein sequence ID" value="KAF3958361.1"/>
    <property type="molecule type" value="Genomic_DNA"/>
</dbReference>
<dbReference type="Pfam" id="PF14299">
    <property type="entry name" value="PP2"/>
    <property type="match status" value="1"/>
</dbReference>